<evidence type="ECO:0000256" key="7">
    <source>
        <dbReference type="ARBA" id="ARBA00023136"/>
    </source>
</evidence>
<feature type="transmembrane region" description="Helical" evidence="8">
    <location>
        <begin position="146"/>
        <end position="166"/>
    </location>
</feature>
<evidence type="ECO:0000256" key="4">
    <source>
        <dbReference type="ARBA" id="ARBA00022544"/>
    </source>
</evidence>
<dbReference type="InterPro" id="IPR004761">
    <property type="entry name" value="Spore_GerAB"/>
</dbReference>
<keyword evidence="3" id="KW-0813">Transport</keyword>
<keyword evidence="10" id="KW-1185">Reference proteome</keyword>
<dbReference type="GO" id="GO:0016020">
    <property type="term" value="C:membrane"/>
    <property type="evidence" value="ECO:0007669"/>
    <property type="project" value="UniProtKB-SubCell"/>
</dbReference>
<evidence type="ECO:0000256" key="6">
    <source>
        <dbReference type="ARBA" id="ARBA00022989"/>
    </source>
</evidence>
<feature type="transmembrane region" description="Helical" evidence="8">
    <location>
        <begin position="303"/>
        <end position="323"/>
    </location>
</feature>
<dbReference type="Pfam" id="PF03845">
    <property type="entry name" value="Spore_permease"/>
    <property type="match status" value="1"/>
</dbReference>
<organism evidence="9 10">
    <name type="scientific">Paenibacillus sedimenti</name>
    <dbReference type="NCBI Taxonomy" id="2770274"/>
    <lineage>
        <taxon>Bacteria</taxon>
        <taxon>Bacillati</taxon>
        <taxon>Bacillota</taxon>
        <taxon>Bacilli</taxon>
        <taxon>Bacillales</taxon>
        <taxon>Paenibacillaceae</taxon>
        <taxon>Paenibacillus</taxon>
    </lineage>
</organism>
<dbReference type="NCBIfam" id="TIGR00912">
    <property type="entry name" value="2A0309"/>
    <property type="match status" value="1"/>
</dbReference>
<dbReference type="PANTHER" id="PTHR34975">
    <property type="entry name" value="SPORE GERMINATION PROTEIN A2"/>
    <property type="match status" value="1"/>
</dbReference>
<feature type="transmembrane region" description="Helical" evidence="8">
    <location>
        <begin position="186"/>
        <end position="207"/>
    </location>
</feature>
<comment type="similarity">
    <text evidence="2">Belongs to the amino acid-polyamine-organocation (APC) superfamily. Spore germination protein (SGP) (TC 2.A.3.9) family.</text>
</comment>
<dbReference type="Proteomes" id="UP000650466">
    <property type="component" value="Unassembled WGS sequence"/>
</dbReference>
<evidence type="ECO:0000256" key="5">
    <source>
        <dbReference type="ARBA" id="ARBA00022692"/>
    </source>
</evidence>
<keyword evidence="4" id="KW-0309">Germination</keyword>
<name>A0A926KV29_9BACL</name>
<dbReference type="GO" id="GO:0009847">
    <property type="term" value="P:spore germination"/>
    <property type="evidence" value="ECO:0007669"/>
    <property type="project" value="InterPro"/>
</dbReference>
<accession>A0A926KV29</accession>
<comment type="subcellular location">
    <subcellularLocation>
        <location evidence="1">Membrane</location>
        <topology evidence="1">Multi-pass membrane protein</topology>
    </subcellularLocation>
</comment>
<evidence type="ECO:0000313" key="9">
    <source>
        <dbReference type="EMBL" id="MBD0383853.1"/>
    </source>
</evidence>
<evidence type="ECO:0000256" key="1">
    <source>
        <dbReference type="ARBA" id="ARBA00004141"/>
    </source>
</evidence>
<evidence type="ECO:0000256" key="3">
    <source>
        <dbReference type="ARBA" id="ARBA00022448"/>
    </source>
</evidence>
<feature type="transmembrane region" description="Helical" evidence="8">
    <location>
        <begin position="268"/>
        <end position="296"/>
    </location>
</feature>
<feature type="transmembrane region" description="Helical" evidence="8">
    <location>
        <begin position="335"/>
        <end position="354"/>
    </location>
</feature>
<evidence type="ECO:0000256" key="2">
    <source>
        <dbReference type="ARBA" id="ARBA00007998"/>
    </source>
</evidence>
<feature type="transmembrane region" description="Helical" evidence="8">
    <location>
        <begin position="214"/>
        <end position="239"/>
    </location>
</feature>
<evidence type="ECO:0000313" key="10">
    <source>
        <dbReference type="Proteomes" id="UP000650466"/>
    </source>
</evidence>
<gene>
    <name evidence="9" type="ORF">ICC18_27640</name>
</gene>
<feature type="transmembrane region" description="Helical" evidence="8">
    <location>
        <begin position="12"/>
        <end position="32"/>
    </location>
</feature>
<keyword evidence="6 8" id="KW-1133">Transmembrane helix</keyword>
<reference evidence="9" key="1">
    <citation type="submission" date="2020-09" db="EMBL/GenBank/DDBJ databases">
        <title>Draft Genome Sequence of Paenibacillus sp. WST5.</title>
        <authorList>
            <person name="Bao Z."/>
        </authorList>
    </citation>
    <scope>NUCLEOTIDE SEQUENCE</scope>
    <source>
        <strain evidence="9">WST5</strain>
    </source>
</reference>
<feature type="transmembrane region" description="Helical" evidence="8">
    <location>
        <begin position="38"/>
        <end position="60"/>
    </location>
</feature>
<keyword evidence="7 8" id="KW-0472">Membrane</keyword>
<comment type="caution">
    <text evidence="9">The sequence shown here is derived from an EMBL/GenBank/DDBJ whole genome shotgun (WGS) entry which is preliminary data.</text>
</comment>
<keyword evidence="5 8" id="KW-0812">Transmembrane</keyword>
<evidence type="ECO:0000256" key="8">
    <source>
        <dbReference type="SAM" id="Phobius"/>
    </source>
</evidence>
<proteinExistence type="inferred from homology"/>
<dbReference type="EMBL" id="JACVVD010000013">
    <property type="protein sequence ID" value="MBD0383853.1"/>
    <property type="molecule type" value="Genomic_DNA"/>
</dbReference>
<dbReference type="AlphaFoldDB" id="A0A926KV29"/>
<feature type="transmembrane region" description="Helical" evidence="8">
    <location>
        <begin position="80"/>
        <end position="100"/>
    </location>
</feature>
<protein>
    <submittedName>
        <fullName evidence="9">Endospore germination permease</fullName>
    </submittedName>
</protein>
<dbReference type="RefSeq" id="WP_188177629.1">
    <property type="nucleotide sequence ID" value="NZ_JACVVD010000013.1"/>
</dbReference>
<feature type="transmembrane region" description="Helical" evidence="8">
    <location>
        <begin position="112"/>
        <end position="134"/>
    </location>
</feature>
<dbReference type="PANTHER" id="PTHR34975:SF2">
    <property type="entry name" value="SPORE GERMINATION PROTEIN A2"/>
    <property type="match status" value="1"/>
</dbReference>
<sequence length="364" mass="41809">MENAQLSGWQLVTLTFCFVCASTFLLLPGKLIDHAKQYGWLVCVWSFLYGIVLAVLWLYLSKRYPGKSLVQIAVQVLGKWAGGIVAFLYILYFIQIASWVTRNLGDFMHTNLMPRTPISIFNIVVLIVCAYAVVKGIESIAMVCELVTPYIVVAFWIPFSVMLKVWDWRAFSTPYHFQLWTTILQTKYALAFPYMETVMFMMLFPFVKRNLKTTFLLGIGSAGVILSICVYMTIGILGLERGSNHIYPVYTIFREMQFSGFLEHLESILSINIFLLICIKLSLLFYCAVIAICQLFNVERRSVVAYPLIWVISAYSLLFANVIENIEWVEKYLFSYYMLYAVIVPAILIIGSWLRNIQRSEKAA</sequence>